<dbReference type="AlphaFoldDB" id="A0A6F9DKL4"/>
<protein>
    <submittedName>
        <fullName evidence="2">Mediator of RNA polymerase II transcription subunit 30-like</fullName>
    </submittedName>
</protein>
<gene>
    <name evidence="2" type="primary">Med30-001</name>
</gene>
<sequence length="221" mass="25718">MRDLFNLMQSMDRRLTSIENDLRERVGQVETSLENAHQRIDELEGKVVSLENNLRETQLQSKQESVMDELRSKEFNLLFHGIPQSNNESPDQTEHIVRTFLTDKLQYPHSDLTKIEFSNVHRLPRRSSSTANTGPSDLLKSAPIAVKFIKMSDKRKIHSLAGRARSYNANITRHLPTSMQSQRKLLIHHANKFYKQGKTIRWKILQADYCLFVNGERFTDI</sequence>
<dbReference type="Gene3D" id="3.30.70.1820">
    <property type="entry name" value="L1 transposable element, RRM domain"/>
    <property type="match status" value="1"/>
</dbReference>
<name>A0A6F9DKL4_9ASCI</name>
<dbReference type="EMBL" id="LR787879">
    <property type="protein sequence ID" value="CAB3263741.1"/>
    <property type="molecule type" value="mRNA"/>
</dbReference>
<accession>A0A6F9DKL4</accession>
<proteinExistence type="evidence at transcript level"/>
<evidence type="ECO:0000256" key="1">
    <source>
        <dbReference type="SAM" id="Coils"/>
    </source>
</evidence>
<evidence type="ECO:0000313" key="2">
    <source>
        <dbReference type="EMBL" id="CAB3263741.1"/>
    </source>
</evidence>
<keyword evidence="1" id="KW-0175">Coiled coil</keyword>
<feature type="coiled-coil region" evidence="1">
    <location>
        <begin position="26"/>
        <end position="60"/>
    </location>
</feature>
<organism evidence="2">
    <name type="scientific">Phallusia mammillata</name>
    <dbReference type="NCBI Taxonomy" id="59560"/>
    <lineage>
        <taxon>Eukaryota</taxon>
        <taxon>Metazoa</taxon>
        <taxon>Chordata</taxon>
        <taxon>Tunicata</taxon>
        <taxon>Ascidiacea</taxon>
        <taxon>Phlebobranchia</taxon>
        <taxon>Ascidiidae</taxon>
        <taxon>Phallusia</taxon>
    </lineage>
</organism>
<reference evidence="2" key="1">
    <citation type="submission" date="2020-04" db="EMBL/GenBank/DDBJ databases">
        <authorList>
            <person name="Neveu A P."/>
        </authorList>
    </citation>
    <scope>NUCLEOTIDE SEQUENCE</scope>
    <source>
        <tissue evidence="2">Whole embryo</tissue>
    </source>
</reference>